<comment type="caution">
    <text evidence="2">The sequence shown here is derived from an EMBL/GenBank/DDBJ whole genome shotgun (WGS) entry which is preliminary data.</text>
</comment>
<accession>A0ABT1TJ38</accession>
<proteinExistence type="predicted"/>
<keyword evidence="3" id="KW-1185">Reference proteome</keyword>
<name>A0ABT1TJ38_9GAMM</name>
<dbReference type="PANTHER" id="PTHR22916:SF67">
    <property type="entry name" value="COLANIC ACID BIOSYNTHESIS GLYCOSYL TRANSFERASE WCAE-RELATED"/>
    <property type="match status" value="1"/>
</dbReference>
<protein>
    <submittedName>
        <fullName evidence="2">Glycosyltransferase</fullName>
    </submittedName>
</protein>
<evidence type="ECO:0000259" key="1">
    <source>
        <dbReference type="Pfam" id="PF00535"/>
    </source>
</evidence>
<dbReference type="CDD" id="cd06433">
    <property type="entry name" value="GT_2_WfgS_like"/>
    <property type="match status" value="1"/>
</dbReference>
<organism evidence="2 3">
    <name type="scientific">Methylomonas subterranea</name>
    <dbReference type="NCBI Taxonomy" id="2952225"/>
    <lineage>
        <taxon>Bacteria</taxon>
        <taxon>Pseudomonadati</taxon>
        <taxon>Pseudomonadota</taxon>
        <taxon>Gammaproteobacteria</taxon>
        <taxon>Methylococcales</taxon>
        <taxon>Methylococcaceae</taxon>
        <taxon>Methylomonas</taxon>
    </lineage>
</organism>
<dbReference type="RefSeq" id="WP_256603469.1">
    <property type="nucleotide sequence ID" value="NZ_JANIBJ010000031.1"/>
</dbReference>
<dbReference type="Proteomes" id="UP001524499">
    <property type="component" value="Unassembled WGS sequence"/>
</dbReference>
<dbReference type="Gene3D" id="3.90.550.10">
    <property type="entry name" value="Spore Coat Polysaccharide Biosynthesis Protein SpsA, Chain A"/>
    <property type="match status" value="1"/>
</dbReference>
<dbReference type="InterPro" id="IPR001173">
    <property type="entry name" value="Glyco_trans_2-like"/>
</dbReference>
<dbReference type="PANTHER" id="PTHR22916">
    <property type="entry name" value="GLYCOSYLTRANSFERASE"/>
    <property type="match status" value="1"/>
</dbReference>
<dbReference type="InterPro" id="IPR029044">
    <property type="entry name" value="Nucleotide-diphossugar_trans"/>
</dbReference>
<feature type="domain" description="Glycosyltransferase 2-like" evidence="1">
    <location>
        <begin position="74"/>
        <end position="187"/>
    </location>
</feature>
<dbReference type="Pfam" id="PF00535">
    <property type="entry name" value="Glycos_transf_2"/>
    <property type="match status" value="1"/>
</dbReference>
<evidence type="ECO:0000313" key="3">
    <source>
        <dbReference type="Proteomes" id="UP001524499"/>
    </source>
</evidence>
<sequence length="321" mass="37303">METAERPPKTIALDSRYSTARHLNTLRPPLLTNSPDNKIQFSLFSTSNAPEKIDGGLRCSGYFKYNLPDHPLITVVTVVYNGEKYLEQTIQSVINQSYDAVEYIVIDGGSTDGTLDIIRQYDALIDYWVSESDKGIADAMNKGVSFATGEYIVFINSDDFLYNVNSLEVAASFLDNNYMIFSFDILYGSNLVRLSSRGFNFWLNFRNGILHQGVVCSRLLFNMVGYFDEQLEISMDYDFFLRAYYNRFKLKKIKTVLSVMRDTGLSSQKDWQSLVLRFNEDKLVQHRMIQNSNTKVFNKFFWFFYMPYRKIKFLFAERFGK</sequence>
<dbReference type="SUPFAM" id="SSF53448">
    <property type="entry name" value="Nucleotide-diphospho-sugar transferases"/>
    <property type="match status" value="1"/>
</dbReference>
<gene>
    <name evidence="2" type="ORF">NP590_15340</name>
</gene>
<dbReference type="EMBL" id="JANIBJ010000031">
    <property type="protein sequence ID" value="MCQ8105487.1"/>
    <property type="molecule type" value="Genomic_DNA"/>
</dbReference>
<evidence type="ECO:0000313" key="2">
    <source>
        <dbReference type="EMBL" id="MCQ8105487.1"/>
    </source>
</evidence>
<reference evidence="2 3" key="1">
    <citation type="submission" date="2022-07" db="EMBL/GenBank/DDBJ databases">
        <title>Methylomonas rivi sp. nov., Methylomonas rosea sp. nov., Methylomonas aureus sp. nov. and Methylomonas subterranea sp. nov., four novel methanotrophs isolated from a freshwater creek and the deep terrestrial subsurface.</title>
        <authorList>
            <person name="Abin C."/>
            <person name="Sankaranarayanan K."/>
            <person name="Garner C."/>
            <person name="Sindelar R."/>
            <person name="Kotary K."/>
            <person name="Garner R."/>
            <person name="Barclay S."/>
            <person name="Lawson P."/>
            <person name="Krumholz L."/>
        </authorList>
    </citation>
    <scope>NUCLEOTIDE SEQUENCE [LARGE SCALE GENOMIC DNA]</scope>
    <source>
        <strain evidence="2 3">SURF-2</strain>
    </source>
</reference>